<organism evidence="2 3">
    <name type="scientific">Pseudomonas abietaniphila</name>
    <dbReference type="NCBI Taxonomy" id="89065"/>
    <lineage>
        <taxon>Bacteria</taxon>
        <taxon>Pseudomonadati</taxon>
        <taxon>Pseudomonadota</taxon>
        <taxon>Gammaproteobacteria</taxon>
        <taxon>Pseudomonadales</taxon>
        <taxon>Pseudomonadaceae</taxon>
        <taxon>Pseudomonas</taxon>
    </lineage>
</organism>
<evidence type="ECO:0000256" key="1">
    <source>
        <dbReference type="SAM" id="Phobius"/>
    </source>
</evidence>
<dbReference type="OrthoDB" id="7000056at2"/>
<dbReference type="AlphaFoldDB" id="A0A1G8QWL5"/>
<evidence type="ECO:0000313" key="2">
    <source>
        <dbReference type="EMBL" id="SDJ09139.1"/>
    </source>
</evidence>
<keyword evidence="1" id="KW-0472">Membrane</keyword>
<sequence length="86" mass="9549">MLAGQNPNDGFKYNFKVFLNGWVIALFVLCFGTLVGFIATFFWTDTLGVIALCIRVVAWIIGGAFSVIFVIRLILYAIARKTGKIL</sequence>
<dbReference type="Proteomes" id="UP000182894">
    <property type="component" value="Unassembled WGS sequence"/>
</dbReference>
<name>A0A1G8QWL5_9PSED</name>
<reference evidence="3" key="1">
    <citation type="submission" date="2016-10" db="EMBL/GenBank/DDBJ databases">
        <authorList>
            <person name="Varghese N."/>
            <person name="Submissions S."/>
        </authorList>
    </citation>
    <scope>NUCLEOTIDE SEQUENCE [LARGE SCALE GENOMIC DNA]</scope>
    <source>
        <strain evidence="3">ATCC 700689</strain>
    </source>
</reference>
<keyword evidence="1" id="KW-0812">Transmembrane</keyword>
<dbReference type="STRING" id="89065.SAMN05216605_12189"/>
<feature type="transmembrane region" description="Helical" evidence="1">
    <location>
        <begin position="21"/>
        <end position="43"/>
    </location>
</feature>
<protein>
    <submittedName>
        <fullName evidence="2">Uncharacterized protein</fullName>
    </submittedName>
</protein>
<feature type="transmembrane region" description="Helical" evidence="1">
    <location>
        <begin position="49"/>
        <end position="75"/>
    </location>
</feature>
<dbReference type="EMBL" id="FNCO01000021">
    <property type="protein sequence ID" value="SDJ09139.1"/>
    <property type="molecule type" value="Genomic_DNA"/>
</dbReference>
<dbReference type="RefSeq" id="WP_074758231.1">
    <property type="nucleotide sequence ID" value="NZ_FNCO01000021.1"/>
</dbReference>
<gene>
    <name evidence="2" type="ORF">SAMN05216605_12189</name>
</gene>
<keyword evidence="1" id="KW-1133">Transmembrane helix</keyword>
<keyword evidence="3" id="KW-1185">Reference proteome</keyword>
<accession>A0A1G8QWL5</accession>
<evidence type="ECO:0000313" key="3">
    <source>
        <dbReference type="Proteomes" id="UP000182894"/>
    </source>
</evidence>
<proteinExistence type="predicted"/>